<dbReference type="EMBL" id="CP013614">
    <property type="protein sequence ID" value="ALS02169.1"/>
    <property type="molecule type" value="Genomic_DNA"/>
</dbReference>
<evidence type="ECO:0000313" key="12">
    <source>
        <dbReference type="Proteomes" id="UP000183039"/>
    </source>
</evidence>
<organism evidence="10 12">
    <name type="scientific">Enterococcus silesiacus</name>
    <dbReference type="NCBI Taxonomy" id="332949"/>
    <lineage>
        <taxon>Bacteria</taxon>
        <taxon>Bacillati</taxon>
        <taxon>Bacillota</taxon>
        <taxon>Bacilli</taxon>
        <taxon>Lactobacillales</taxon>
        <taxon>Enterococcaceae</taxon>
        <taxon>Enterococcus</taxon>
    </lineage>
</organism>
<reference evidence="10 12" key="1">
    <citation type="submission" date="2014-12" db="EMBL/GenBank/DDBJ databases">
        <title>Draft genome sequences of 29 type strains of Enterococci.</title>
        <authorList>
            <person name="Zhong Z."/>
            <person name="Sun Z."/>
            <person name="Liu W."/>
            <person name="Zhang W."/>
            <person name="Zhang H."/>
        </authorList>
    </citation>
    <scope>NUCLEOTIDE SEQUENCE [LARGE SCALE GENOMIC DNA]</scope>
    <source>
        <strain evidence="10 12">DSM 22801</strain>
    </source>
</reference>
<dbReference type="EC" id="3.4.21.89" evidence="4 7"/>
<dbReference type="InterPro" id="IPR000223">
    <property type="entry name" value="Pept_S26A_signal_pept_1"/>
</dbReference>
<dbReference type="PROSITE" id="PS00760">
    <property type="entry name" value="SPASE_I_2"/>
    <property type="match status" value="1"/>
</dbReference>
<comment type="similarity">
    <text evidence="3 7">Belongs to the peptidase S26 family.</text>
</comment>
<dbReference type="Proteomes" id="UP000183039">
    <property type="component" value="Unassembled WGS sequence"/>
</dbReference>
<dbReference type="GO" id="GO:0005886">
    <property type="term" value="C:plasma membrane"/>
    <property type="evidence" value="ECO:0007669"/>
    <property type="project" value="UniProtKB-SubCell"/>
</dbReference>
<name>A0A0S3KDN9_9ENTE</name>
<evidence type="ECO:0000313" key="9">
    <source>
        <dbReference type="EMBL" id="ALS02169.1"/>
    </source>
</evidence>
<evidence type="ECO:0000256" key="2">
    <source>
        <dbReference type="ARBA" id="ARBA00004401"/>
    </source>
</evidence>
<proteinExistence type="inferred from homology"/>
<dbReference type="OrthoDB" id="9802919at2"/>
<sequence length="181" mass="20759">MKKKHGTLYTVMQFSMILLFALFLRTFVLTPVEVIGISMEPTYHESDRLWQTSLVSPKRFDVATFPSPRDGKRIVKRVVGLPGDTIRMENDQLYINDKKYDEPYLDEFKAALTDGLPLTDDFTLENSATGPATVVPEGKYFVLGDNRRKTDDSRLFGFVDKEDIVGVVYFRYYPLNKIGVQ</sequence>
<keyword evidence="7" id="KW-0645">Protease</keyword>
<feature type="domain" description="Peptidase S26" evidence="8">
    <location>
        <begin position="10"/>
        <end position="173"/>
    </location>
</feature>
<reference evidence="9 11" key="2">
    <citation type="submission" date="2015-12" db="EMBL/GenBank/DDBJ databases">
        <authorList>
            <person name="Lauer A."/>
            <person name="Humrighouse B."/>
            <person name="Loparev V."/>
            <person name="Shewmaker P.L."/>
            <person name="Whitney A.M."/>
            <person name="McLaughlin R.W."/>
        </authorList>
    </citation>
    <scope>NUCLEOTIDE SEQUENCE [LARGE SCALE GENOMIC DNA]</scope>
    <source>
        <strain evidence="9 11">LMG 23085</strain>
    </source>
</reference>
<dbReference type="AlphaFoldDB" id="A0A0S3KDN9"/>
<dbReference type="NCBIfam" id="TIGR02227">
    <property type="entry name" value="sigpep_I_bact"/>
    <property type="match status" value="1"/>
</dbReference>
<dbReference type="RefSeq" id="WP_071879368.1">
    <property type="nucleotide sequence ID" value="NZ_JXLC01000042.1"/>
</dbReference>
<comment type="subcellular location">
    <subcellularLocation>
        <location evidence="2">Cell membrane</location>
        <topology evidence="2">Single-pass type II membrane protein</topology>
    </subcellularLocation>
    <subcellularLocation>
        <location evidence="7">Membrane</location>
        <topology evidence="7">Single-pass type II membrane protein</topology>
    </subcellularLocation>
</comment>
<evidence type="ECO:0000256" key="7">
    <source>
        <dbReference type="RuleBase" id="RU362042"/>
    </source>
</evidence>
<dbReference type="Gene3D" id="2.10.109.10">
    <property type="entry name" value="Umud Fragment, subunit A"/>
    <property type="match status" value="1"/>
</dbReference>
<gene>
    <name evidence="9" type="ORF">ATZ33_12485</name>
    <name evidence="10" type="ORF">RV15_GL002865</name>
</gene>
<accession>A0A0S3KDN9</accession>
<dbReference type="GO" id="GO:0009003">
    <property type="term" value="F:signal peptidase activity"/>
    <property type="evidence" value="ECO:0007669"/>
    <property type="project" value="UniProtKB-EC"/>
</dbReference>
<keyword evidence="11" id="KW-1185">Reference proteome</keyword>
<evidence type="ECO:0000256" key="1">
    <source>
        <dbReference type="ARBA" id="ARBA00000677"/>
    </source>
</evidence>
<dbReference type="KEGG" id="ess:ATZ33_12485"/>
<dbReference type="PRINTS" id="PR00727">
    <property type="entry name" value="LEADERPTASE"/>
</dbReference>
<evidence type="ECO:0000256" key="6">
    <source>
        <dbReference type="PIRSR" id="PIRSR600223-1"/>
    </source>
</evidence>
<dbReference type="CDD" id="cd06530">
    <property type="entry name" value="S26_SPase_I"/>
    <property type="match status" value="1"/>
</dbReference>
<comment type="catalytic activity">
    <reaction evidence="1 7">
        <text>Cleavage of hydrophobic, N-terminal signal or leader sequences from secreted and periplasmic proteins.</text>
        <dbReference type="EC" id="3.4.21.89"/>
    </reaction>
</comment>
<evidence type="ECO:0000313" key="10">
    <source>
        <dbReference type="EMBL" id="OJG84908.1"/>
    </source>
</evidence>
<dbReference type="InterPro" id="IPR019757">
    <property type="entry name" value="Pept_S26A_signal_pept_1_Lys-AS"/>
</dbReference>
<dbReference type="PANTHER" id="PTHR43390">
    <property type="entry name" value="SIGNAL PEPTIDASE I"/>
    <property type="match status" value="1"/>
</dbReference>
<keyword evidence="5 7" id="KW-0378">Hydrolase</keyword>
<dbReference type="PANTHER" id="PTHR43390:SF1">
    <property type="entry name" value="CHLOROPLAST PROCESSING PEPTIDASE"/>
    <property type="match status" value="1"/>
</dbReference>
<evidence type="ECO:0000256" key="4">
    <source>
        <dbReference type="ARBA" id="ARBA00013208"/>
    </source>
</evidence>
<dbReference type="EMBL" id="JXLC01000042">
    <property type="protein sequence ID" value="OJG84908.1"/>
    <property type="molecule type" value="Genomic_DNA"/>
</dbReference>
<feature type="active site" evidence="6">
    <location>
        <position position="76"/>
    </location>
</feature>
<evidence type="ECO:0000259" key="8">
    <source>
        <dbReference type="Pfam" id="PF10502"/>
    </source>
</evidence>
<dbReference type="InterPro" id="IPR036286">
    <property type="entry name" value="LexA/Signal_pep-like_sf"/>
</dbReference>
<dbReference type="GO" id="GO:0006465">
    <property type="term" value="P:signal peptide processing"/>
    <property type="evidence" value="ECO:0007669"/>
    <property type="project" value="InterPro"/>
</dbReference>
<dbReference type="Proteomes" id="UP000065511">
    <property type="component" value="Chromosome"/>
</dbReference>
<protein>
    <recommendedName>
        <fullName evidence="4 7">Signal peptidase I</fullName>
        <ecNumber evidence="4 7">3.4.21.89</ecNumber>
    </recommendedName>
</protein>
<dbReference type="InterPro" id="IPR019533">
    <property type="entry name" value="Peptidase_S26"/>
</dbReference>
<evidence type="ECO:0000256" key="3">
    <source>
        <dbReference type="ARBA" id="ARBA00009370"/>
    </source>
</evidence>
<dbReference type="SUPFAM" id="SSF51306">
    <property type="entry name" value="LexA/Signal peptidase"/>
    <property type="match status" value="1"/>
</dbReference>
<dbReference type="GO" id="GO:0004252">
    <property type="term" value="F:serine-type endopeptidase activity"/>
    <property type="evidence" value="ECO:0007669"/>
    <property type="project" value="InterPro"/>
</dbReference>
<evidence type="ECO:0000313" key="11">
    <source>
        <dbReference type="Proteomes" id="UP000065511"/>
    </source>
</evidence>
<evidence type="ECO:0000256" key="5">
    <source>
        <dbReference type="ARBA" id="ARBA00022801"/>
    </source>
</evidence>
<dbReference type="Pfam" id="PF10502">
    <property type="entry name" value="Peptidase_S26"/>
    <property type="match status" value="1"/>
</dbReference>
<feature type="active site" evidence="6">
    <location>
        <position position="38"/>
    </location>
</feature>